<dbReference type="Gene3D" id="3.40.50.2300">
    <property type="match status" value="1"/>
</dbReference>
<name>A0A5B2WN67_9PSEU</name>
<dbReference type="Proteomes" id="UP000323454">
    <property type="component" value="Unassembled WGS sequence"/>
</dbReference>
<reference evidence="6 7" key="2">
    <citation type="submission" date="2019-09" db="EMBL/GenBank/DDBJ databases">
        <authorList>
            <person name="Jin C."/>
        </authorList>
    </citation>
    <scope>NUCLEOTIDE SEQUENCE [LARGE SCALE GENOMIC DNA]</scope>
    <source>
        <strain evidence="6 7">AN110305</strain>
    </source>
</reference>
<feature type="domain" description="Response regulatory" evidence="5">
    <location>
        <begin position="16"/>
        <end position="139"/>
    </location>
</feature>
<dbReference type="Pfam" id="PF07992">
    <property type="entry name" value="Pyr_redox_2"/>
    <property type="match status" value="1"/>
</dbReference>
<dbReference type="PRINTS" id="PR00368">
    <property type="entry name" value="FADPNR"/>
</dbReference>
<reference evidence="6 7" key="1">
    <citation type="submission" date="2019-09" db="EMBL/GenBank/DDBJ databases">
        <title>Goodfellowia gen. nov., a new genus of the Pseudonocardineae related to Actinoalloteichus, containing Goodfellowia coeruleoviolacea gen. nov., comb. nov. gen. nov., comb. nov.</title>
        <authorList>
            <person name="Labeda D."/>
        </authorList>
    </citation>
    <scope>NUCLEOTIDE SEQUENCE [LARGE SCALE GENOMIC DNA]</scope>
    <source>
        <strain evidence="6 7">AN110305</strain>
    </source>
</reference>
<dbReference type="PRINTS" id="PR00469">
    <property type="entry name" value="PNDRDTASEII"/>
</dbReference>
<dbReference type="GO" id="GO:0004791">
    <property type="term" value="F:thioredoxin-disulfide reductase (NADPH) activity"/>
    <property type="evidence" value="ECO:0007669"/>
    <property type="project" value="UniProtKB-EC"/>
</dbReference>
<dbReference type="InterPro" id="IPR036188">
    <property type="entry name" value="FAD/NAD-bd_sf"/>
</dbReference>
<keyword evidence="2" id="KW-0560">Oxidoreductase</keyword>
<evidence type="ECO:0000313" key="6">
    <source>
        <dbReference type="EMBL" id="KAA2252414.1"/>
    </source>
</evidence>
<evidence type="ECO:0000256" key="4">
    <source>
        <dbReference type="PROSITE-ProRule" id="PRU00169"/>
    </source>
</evidence>
<dbReference type="GO" id="GO:0000160">
    <property type="term" value="P:phosphorelay signal transduction system"/>
    <property type="evidence" value="ECO:0007669"/>
    <property type="project" value="InterPro"/>
</dbReference>
<dbReference type="PROSITE" id="PS50110">
    <property type="entry name" value="RESPONSE_REGULATORY"/>
    <property type="match status" value="1"/>
</dbReference>
<comment type="catalytic activity">
    <reaction evidence="3">
        <text>[thioredoxin]-dithiol + NADP(+) = [thioredoxin]-disulfide + NADPH + H(+)</text>
        <dbReference type="Rhea" id="RHEA:20345"/>
        <dbReference type="Rhea" id="RHEA-COMP:10698"/>
        <dbReference type="Rhea" id="RHEA-COMP:10700"/>
        <dbReference type="ChEBI" id="CHEBI:15378"/>
        <dbReference type="ChEBI" id="CHEBI:29950"/>
        <dbReference type="ChEBI" id="CHEBI:50058"/>
        <dbReference type="ChEBI" id="CHEBI:57783"/>
        <dbReference type="ChEBI" id="CHEBI:58349"/>
        <dbReference type="EC" id="1.8.1.9"/>
    </reaction>
</comment>
<evidence type="ECO:0000256" key="3">
    <source>
        <dbReference type="ARBA" id="ARBA00048132"/>
    </source>
</evidence>
<keyword evidence="7" id="KW-1185">Reference proteome</keyword>
<dbReference type="SMART" id="SM00448">
    <property type="entry name" value="REC"/>
    <property type="match status" value="1"/>
</dbReference>
<evidence type="ECO:0000256" key="1">
    <source>
        <dbReference type="ARBA" id="ARBA00022630"/>
    </source>
</evidence>
<comment type="caution">
    <text evidence="6">The sequence shown here is derived from an EMBL/GenBank/DDBJ whole genome shotgun (WGS) entry which is preliminary data.</text>
</comment>
<dbReference type="Gene3D" id="3.50.50.60">
    <property type="entry name" value="FAD/NAD(P)-binding domain"/>
    <property type="match status" value="2"/>
</dbReference>
<gene>
    <name evidence="6" type="ORF">F0L68_35810</name>
</gene>
<dbReference type="AlphaFoldDB" id="A0A5B2WN67"/>
<dbReference type="InterPro" id="IPR023753">
    <property type="entry name" value="FAD/NAD-binding_dom"/>
</dbReference>
<protein>
    <submittedName>
        <fullName evidence="6">Response regulator</fullName>
    </submittedName>
</protein>
<keyword evidence="4" id="KW-0597">Phosphoprotein</keyword>
<dbReference type="RefSeq" id="WP_149854338.1">
    <property type="nucleotide sequence ID" value="NZ_VUOB01000075.1"/>
</dbReference>
<feature type="modified residue" description="4-aspartylphosphate" evidence="4">
    <location>
        <position position="73"/>
    </location>
</feature>
<keyword evidence="1" id="KW-0285">Flavoprotein</keyword>
<evidence type="ECO:0000256" key="2">
    <source>
        <dbReference type="ARBA" id="ARBA00023002"/>
    </source>
</evidence>
<accession>A0A5B2WN67</accession>
<evidence type="ECO:0000313" key="7">
    <source>
        <dbReference type="Proteomes" id="UP000323454"/>
    </source>
</evidence>
<dbReference type="InterPro" id="IPR050097">
    <property type="entry name" value="Ferredoxin-NADP_redctase_2"/>
</dbReference>
<dbReference type="SUPFAM" id="SSF51905">
    <property type="entry name" value="FAD/NAD(P)-binding domain"/>
    <property type="match status" value="1"/>
</dbReference>
<proteinExistence type="predicted"/>
<dbReference type="SUPFAM" id="SSF52172">
    <property type="entry name" value="CheY-like"/>
    <property type="match status" value="1"/>
</dbReference>
<dbReference type="EMBL" id="VUOB01000075">
    <property type="protein sequence ID" value="KAA2252414.1"/>
    <property type="molecule type" value="Genomic_DNA"/>
</dbReference>
<dbReference type="Pfam" id="PF00072">
    <property type="entry name" value="Response_reg"/>
    <property type="match status" value="1"/>
</dbReference>
<dbReference type="PANTHER" id="PTHR48105">
    <property type="entry name" value="THIOREDOXIN REDUCTASE 1-RELATED-RELATED"/>
    <property type="match status" value="1"/>
</dbReference>
<sequence>MTTDTTTTADDDRRPVMLAVDDDPQVLRAVRRDLRRSYAGQYRVVTVSSAAEALAVLDELAARGEEPALLLSDQRMPETTGVEFLRRSLTLFPEARRVLLTAYADTDAAISAINDARLDHYLMKPWDPPEERFYPVLDDLLADWQAARASQWQGIRVIGLRFNAATHDIRNFLTRQLIPFRFTDAGANPDAADGLALPVVEFPDGSRLAAPTTAQLSEQLGLATAAERKAYDLVIVGAGPSGLAAAVYGASEGLSTVAVDREAPGGQAGTSSRIENYLGFPAGLSGGDLARRATAQAKRLGAEILSPQEITSLRVEDSVKVITLSDGTEITAQALILATGVSYNRLDVPGADGLAGAGVYYGAAVTEAISCSGLTVYVVGGANSAGQGAMYFSKYAARVVMLIRGDSLEKGMSQYLVEQIRSTPNIEVRLRTKVVRLEGEGRLERLVLDRDGTEQVAEADAVFTFIGAAPRTSWLPKEILRDPHGFVITGTELSDDQLAESGWSLSRLPFLLETSVPGVFAVGDVRSGAMRRVASAVGEGAMAVAFTHQYLAGS</sequence>
<evidence type="ECO:0000259" key="5">
    <source>
        <dbReference type="PROSITE" id="PS50110"/>
    </source>
</evidence>
<dbReference type="InterPro" id="IPR001789">
    <property type="entry name" value="Sig_transdc_resp-reg_receiver"/>
</dbReference>
<dbReference type="OrthoDB" id="109585at2"/>
<organism evidence="6 7">
    <name type="scientific">Solihabitans fulvus</name>
    <dbReference type="NCBI Taxonomy" id="1892852"/>
    <lineage>
        <taxon>Bacteria</taxon>
        <taxon>Bacillati</taxon>
        <taxon>Actinomycetota</taxon>
        <taxon>Actinomycetes</taxon>
        <taxon>Pseudonocardiales</taxon>
        <taxon>Pseudonocardiaceae</taxon>
        <taxon>Solihabitans</taxon>
    </lineage>
</organism>
<dbReference type="InterPro" id="IPR011006">
    <property type="entry name" value="CheY-like_superfamily"/>
</dbReference>